<protein>
    <submittedName>
        <fullName evidence="1">Uncharacterized protein YukE</fullName>
    </submittedName>
</protein>
<accession>A0AAW8EX99</accession>
<gene>
    <name evidence="1" type="ORF">QFZ53_001695</name>
</gene>
<proteinExistence type="predicted"/>
<evidence type="ECO:0000313" key="1">
    <source>
        <dbReference type="EMBL" id="MDQ0647499.1"/>
    </source>
</evidence>
<dbReference type="InterPro" id="IPR036689">
    <property type="entry name" value="ESAT-6-like_sf"/>
</dbReference>
<dbReference type="AlphaFoldDB" id="A0AAW8EX99"/>
<dbReference type="SUPFAM" id="SSF140453">
    <property type="entry name" value="EsxAB dimer-like"/>
    <property type="match status" value="1"/>
</dbReference>
<evidence type="ECO:0000313" key="2">
    <source>
        <dbReference type="Proteomes" id="UP001244427"/>
    </source>
</evidence>
<reference evidence="1 2" key="1">
    <citation type="submission" date="2023-07" db="EMBL/GenBank/DDBJ databases">
        <title>Comparative genomics of wheat-associated soil bacteria to identify genetic determinants of phenazine resistance.</title>
        <authorList>
            <person name="Mouncey N."/>
        </authorList>
    </citation>
    <scope>NUCLEOTIDE SEQUENCE [LARGE SCALE GENOMIC DNA]</scope>
    <source>
        <strain evidence="1 2">W4I9-1</strain>
    </source>
</reference>
<organism evidence="1 2">
    <name type="scientific">Microbacterium natoriense</name>
    <dbReference type="NCBI Taxonomy" id="284570"/>
    <lineage>
        <taxon>Bacteria</taxon>
        <taxon>Bacillati</taxon>
        <taxon>Actinomycetota</taxon>
        <taxon>Actinomycetes</taxon>
        <taxon>Micrococcales</taxon>
        <taxon>Microbacteriaceae</taxon>
        <taxon>Microbacterium</taxon>
    </lineage>
</organism>
<dbReference type="Gene3D" id="1.10.287.1060">
    <property type="entry name" value="ESAT-6-like"/>
    <property type="match status" value="1"/>
</dbReference>
<keyword evidence="2" id="KW-1185">Reference proteome</keyword>
<name>A0AAW8EX99_9MICO</name>
<sequence length="117" mass="12164">MKFAMEEQTLVRLGQRSQSESEDLTALVRELIDAAEPLEGVFNGAAKARFNDFKANTDQITNALNNALSGIVHSISGQNLAFVTAAEDGAAAHDAAQGAADFSGEAVLARISGQASA</sequence>
<dbReference type="Proteomes" id="UP001244427">
    <property type="component" value="Unassembled WGS sequence"/>
</dbReference>
<comment type="caution">
    <text evidence="1">The sequence shown here is derived from an EMBL/GenBank/DDBJ whole genome shotgun (WGS) entry which is preliminary data.</text>
</comment>
<dbReference type="EMBL" id="JAUSXV010000001">
    <property type="protein sequence ID" value="MDQ0647499.1"/>
    <property type="molecule type" value="Genomic_DNA"/>
</dbReference>